<feature type="region of interest" description="Disordered" evidence="7">
    <location>
        <begin position="2410"/>
        <end position="2437"/>
    </location>
</feature>
<accession>A0ABT1HMD7</accession>
<evidence type="ECO:0000313" key="10">
    <source>
        <dbReference type="Proteomes" id="UP001205311"/>
    </source>
</evidence>
<dbReference type="PANTHER" id="PTHR45527:SF1">
    <property type="entry name" value="FATTY ACID SYNTHASE"/>
    <property type="match status" value="1"/>
</dbReference>
<dbReference type="CDD" id="cd02440">
    <property type="entry name" value="AdoMet_MTases"/>
    <property type="match status" value="1"/>
</dbReference>
<comment type="cofactor">
    <cofactor evidence="1">
        <name>pantetheine 4'-phosphate</name>
        <dbReference type="ChEBI" id="CHEBI:47942"/>
    </cofactor>
</comment>
<dbReference type="PANTHER" id="PTHR45527">
    <property type="entry name" value="NONRIBOSOMAL PEPTIDE SYNTHETASE"/>
    <property type="match status" value="1"/>
</dbReference>
<dbReference type="InterPro" id="IPR023213">
    <property type="entry name" value="CAT-like_dom_sf"/>
</dbReference>
<dbReference type="Gene3D" id="3.30.559.30">
    <property type="entry name" value="Nonribosomal peptide synthetase, condensation domain"/>
    <property type="match status" value="2"/>
</dbReference>
<dbReference type="InterPro" id="IPR010071">
    <property type="entry name" value="AA_adenyl_dom"/>
</dbReference>
<dbReference type="InterPro" id="IPR020845">
    <property type="entry name" value="AMP-binding_CS"/>
</dbReference>
<dbReference type="InterPro" id="IPR036291">
    <property type="entry name" value="NAD(P)-bd_dom_sf"/>
</dbReference>
<dbReference type="Pfam" id="PF08242">
    <property type="entry name" value="Methyltransf_12"/>
    <property type="match status" value="1"/>
</dbReference>
<dbReference type="InterPro" id="IPR013217">
    <property type="entry name" value="Methyltransf_12"/>
</dbReference>
<dbReference type="SMART" id="SM00823">
    <property type="entry name" value="PKS_PP"/>
    <property type="match status" value="2"/>
</dbReference>
<keyword evidence="10" id="KW-1185">Reference proteome</keyword>
<dbReference type="Proteomes" id="UP001205311">
    <property type="component" value="Unassembled WGS sequence"/>
</dbReference>
<dbReference type="Gene3D" id="3.40.50.720">
    <property type="entry name" value="NAD(P)-binding Rossmann-like Domain"/>
    <property type="match status" value="1"/>
</dbReference>
<gene>
    <name evidence="9" type="ORF">LX15_000356</name>
</gene>
<feature type="region of interest" description="Disordered" evidence="7">
    <location>
        <begin position="1045"/>
        <end position="1068"/>
    </location>
</feature>
<comment type="caution">
    <text evidence="9">The sequence shown here is derived from an EMBL/GenBank/DDBJ whole genome shotgun (WGS) entry which is preliminary data.</text>
</comment>
<dbReference type="CDD" id="cd05235">
    <property type="entry name" value="SDR_e1"/>
    <property type="match status" value="1"/>
</dbReference>
<dbReference type="InterPro" id="IPR036736">
    <property type="entry name" value="ACP-like_sf"/>
</dbReference>
<dbReference type="Gene3D" id="3.40.50.150">
    <property type="entry name" value="Vaccinia Virus protein VP39"/>
    <property type="match status" value="1"/>
</dbReference>
<dbReference type="InterPro" id="IPR029063">
    <property type="entry name" value="SAM-dependent_MTases_sf"/>
</dbReference>
<dbReference type="Pfam" id="PF00668">
    <property type="entry name" value="Condensation"/>
    <property type="match status" value="2"/>
</dbReference>
<dbReference type="Gene3D" id="1.10.1200.10">
    <property type="entry name" value="ACP-like"/>
    <property type="match status" value="2"/>
</dbReference>
<dbReference type="SUPFAM" id="SSF51735">
    <property type="entry name" value="NAD(P)-binding Rossmann-fold domains"/>
    <property type="match status" value="1"/>
</dbReference>
<keyword evidence="3" id="KW-0597">Phosphoprotein</keyword>
<evidence type="ECO:0000256" key="3">
    <source>
        <dbReference type="ARBA" id="ARBA00022553"/>
    </source>
</evidence>
<dbReference type="NCBIfam" id="TIGR01733">
    <property type="entry name" value="AA-adenyl-dom"/>
    <property type="match status" value="2"/>
</dbReference>
<dbReference type="EMBL" id="JAMTCP010000001">
    <property type="protein sequence ID" value="MCP2256673.1"/>
    <property type="molecule type" value="Genomic_DNA"/>
</dbReference>
<dbReference type="SUPFAM" id="SSF53335">
    <property type="entry name" value="S-adenosyl-L-methionine-dependent methyltransferases"/>
    <property type="match status" value="1"/>
</dbReference>
<dbReference type="InterPro" id="IPR045851">
    <property type="entry name" value="AMP-bd_C_sf"/>
</dbReference>
<evidence type="ECO:0000256" key="6">
    <source>
        <dbReference type="ARBA" id="ARBA00022737"/>
    </source>
</evidence>
<feature type="domain" description="Carrier" evidence="8">
    <location>
        <begin position="2435"/>
        <end position="2510"/>
    </location>
</feature>
<dbReference type="Gene3D" id="3.30.559.10">
    <property type="entry name" value="Chloramphenicol acetyltransferase-like domain"/>
    <property type="match status" value="2"/>
</dbReference>
<feature type="compositionally biased region" description="Pro residues" evidence="7">
    <location>
        <begin position="1056"/>
        <end position="1068"/>
    </location>
</feature>
<dbReference type="NCBIfam" id="TIGR01746">
    <property type="entry name" value="Thioester-redct"/>
    <property type="match status" value="1"/>
</dbReference>
<evidence type="ECO:0000256" key="5">
    <source>
        <dbReference type="ARBA" id="ARBA00022679"/>
    </source>
</evidence>
<dbReference type="SUPFAM" id="SSF52777">
    <property type="entry name" value="CoA-dependent acyltransferases"/>
    <property type="match status" value="4"/>
</dbReference>
<proteinExistence type="predicted"/>
<sequence>MHDNARRSREFPLLSGQEGIWTAQMLEPDGTAYTWGERIDLGGRVDRHVFVEAAHRVQSEVDVLRMRLVDRDGTPWQRVDSTPEHPPRFVDLSGEPRPDLAAEEWIAQDLARHTALDRQMFTSTLLRLTDHHHVWFNRLHHVVADGLGLSLIRGRVAEVYTDLANGGRPRRSGLGEYSLLCAADLAYRGSEEEERDRAFWCARLADHPEPVSLAGRWAGHRKRLSRATARLSSPLVLRVRDLAQRMRTRSAWVLTAAMATYLSHLTGAQDLLLGHARMCRPTADLRRVPGMVSNVVPVRVRLSPRSTPAELVGQVRDEAADIRGHDRYRLERLQRDLGSVPPDLPLVSLVVNPMPFPTDLRLADVPGTMELLQAGPIHDLSLYLFGEGTDLVPRLDLFANAEVYDQDVLEGHLRRFVRFLFWFVSVAGDPVARLRVVGPAERHALLALAQGPPPRTVPATLGDLFAARAAATPDATALATSNGATSYADLRRDVRRWARVLRERGVGPERVVAVLLPRAPEWVTAVLAVAEAGGAVLPLDPAQPVDRIRVLLDNADPRVLISTMDSPLWSEDLGGVDPILVEGGELRPVATTLASSGLPDSPDSPGSPDSSGPPESSESSTVDNAAYVIYTSGSTGAPKGVVVSHRGLAALAEVQADRFALDQDSRVLFFAALGCDAALAEVISTLLAGGTVVIPSEAEREPGPELARFVAQHHITHATIPPSVLAGMDPDDHPGLRTVVVAGEACPGALVAAWAPGRRIINGYGPTETTVGAAISEPLAGADTPPLGRPIPGIDTHVLDAHLNPCPVGVPGELYVGGPALARGYLHDPALTATRFVANPLGHPGSRLYRTGDRVRWRPDGDLEYLGRVDDQINLHGLRVEPAEVEATLTAHPDVEAAAVVARPDHTGAERLIAYVVGAHGREPDTAELRRHALTRLPRHQLPAVIILLDRLPLTPTGKLDRRALPPPPAPTGGPAPRSPQEQILCGLFAELLDVESVAPDDDFFALGGHSLLATRLVNRVRACFGATLSVDEVFDAPTPARLSQRVDHAMARPARPTPRPAPRPDPIPLSHQQRRLWFLHRMEGPSATYTMAALLRITGDLDHHALRSALADVVERHESLRTVYPELDGTPRQVVLAPSHWRPELRTHHVRAQDLRHHLVATARKTVDLTRDVPVHTELFHVDDQEHVLLLLIHHIAGDGWSMAPLCRDIATAYRARRAGHTPTWPPLPVQYVDYTLWHLRLLGDPDDPDSLYRRQLDYWSTTLAGLPEQIPLPTDRPRPKVFSHQGAVLSFDVDAALHQRLETLARHHDVTLFMVLHAALAALLTRLGAGTDIPLGTAVAGRTDAALDDVVGLFVNTLVLRTNTDGDPTFTELLARVRAIDLAAYAHQDVPFDAVVEAVNPARSAARQPLFQVMLVVQNIPKIRLDLPDARTSMEPLYLDVAKFDLGISFREREGDGATPHGLTAVVEYSSDLFDRETVRNLVDRLLHVLTTVTTRPEQKLSQVDVLLPGERERLLTRWGTSPHHVPPATAPELFARVATDHPEREAVRCGDDSVTYAELDRRSNHLAHRLRRHGVAHERVVALILPRSVDWVVAILATLKAGGAFLPIDPRTPTHRVNTVLTTAQPHIVLTTRGLAQDLTTPAPALLVDQPDPAEPTENTALDDPRVRPSVDQAAYLIFTSGSTGVPKGVVVPHRGLAALAAALADNLRVTPDSRFLQFAAPSFDGIMAELVGALLNAATLVLPPDGPSPLGPALADLAARHRVSHLIVPPSVLATLRPDQLPDVHTLVVVGEPCPPATARDWSTGRRLINGYGPTETTVCAALSEPLSGRRPPPIGHPSHGLRAYVLDERLTPCPTGVAGELYVAGDGLARCYAGRPDLTAAHFVADPFTADGRRMYRTGDLARWRHDGQLEHLGRADQQLKIRGFRVEPGEVEAVLSHHPEVAHAAVIPRVDPTAGSQLVAYVTPTPRPPNPDGAVDHVEHWRHVNDALYAAPDGNPEWGEDFRGWVSSYDGAPIPLPAMREWRDATVTRLRALRPRHVLELGVGSGLLLSALVNECDEYWGSDISPVAVAKLRAHLHHHPETAARTRLRATPAHDLTGLPTAFFDLIVINSTVQYFPDTAYLEHVLRQAVTLLTPDGRIFLGDIRNLRTRHLLYTAMELHRHDDPGAVRRAVERRAAHERELLIDPDYFVRLPDLLEDITEVDIRLRRGRQHTELTRHRYDVLLSRAPTPPVDDDPVSQWTWGSETNDPDRVAALLATQRPRTLRLVQVPNARLAGENAATRALRDGQDLATAVHQLHHPPAPGVDPEHWHDLGDQLGYQVAVTWNGASSEGDVDVVFTTDPTRPTPSGLYRPAPPSVAPVHLANDPDAAQRAHRVASTLRDYLRERLPAPMVPAAVVGLERLPTNPHGKVDRAALPTPDLDGDTGGRPARTSREHTLCRLFADTLGRPTVGVDANFFDLGGHSLLAAQLVTRINQELGVSLPLSALFDTPTVAELSATLDHTDTSPAPSSARAHLLADATLAPEITTNTSRPAETRCLTDPEHILLTSATGFLGAFLLAELLHRTRAHVLCLVRADDPEQARQRLRDTLNRYRIVGDLPTDRITPVVGDLEQPRLGLTPAQFDHLAEQVDVIHHVGARVHVMLPYRQIRAANAHGTHEVLRLAAASRVKPVHHMSTIGVAIAADGSSRHVREDCQLPVELVSANGYVSSKWVAEKLVLAARERGIPTTILRPGRVGGHTHSGVGNTNDALWALIRTMLDVRAAPCFAGDRTGIDVDLVPVDHVARATAELTTRPGAPGNTYHLTAARPVSLDAILDQMRAVGYRLDPVPVEEWLARVDHEATAATDPLRTAGLWHEVVPMLRGASALRFDLSNTRRDLAGADVDIPEISDEILRRYLDYFVDTGFFPPPRGPQERQPHPR</sequence>
<dbReference type="SUPFAM" id="SSF56801">
    <property type="entry name" value="Acetyl-CoA synthetase-like"/>
    <property type="match status" value="2"/>
</dbReference>
<organism evidence="9 10">
    <name type="scientific">Streptoalloteichus tenebrarius (strain ATCC 17920 / DSM 40477 / JCM 4838 / CBS 697.72 / NBRC 16177 / NCIMB 11028 / NRRL B-12390 / A12253. 1 / ISP 5477)</name>
    <name type="common">Streptomyces tenebrarius</name>
    <dbReference type="NCBI Taxonomy" id="1933"/>
    <lineage>
        <taxon>Bacteria</taxon>
        <taxon>Bacillati</taxon>
        <taxon>Actinomycetota</taxon>
        <taxon>Actinomycetes</taxon>
        <taxon>Pseudonocardiales</taxon>
        <taxon>Pseudonocardiaceae</taxon>
        <taxon>Streptoalloteichus</taxon>
    </lineage>
</organism>
<dbReference type="RefSeq" id="WP_301303795.1">
    <property type="nucleotide sequence ID" value="NZ_JAMTCP010000001.1"/>
</dbReference>
<dbReference type="Pfam" id="PF00550">
    <property type="entry name" value="PP-binding"/>
    <property type="match status" value="2"/>
</dbReference>
<protein>
    <submittedName>
        <fullName evidence="9">Amino acid adenylation domain-containing protein/thioester reductase domain-containing protein</fullName>
    </submittedName>
</protein>
<dbReference type="InterPro" id="IPR020806">
    <property type="entry name" value="PKS_PP-bd"/>
</dbReference>
<dbReference type="CDD" id="cd19540">
    <property type="entry name" value="LCL_NRPS-like"/>
    <property type="match status" value="1"/>
</dbReference>
<dbReference type="Pfam" id="PF07993">
    <property type="entry name" value="NAD_binding_4"/>
    <property type="match status" value="1"/>
</dbReference>
<dbReference type="SUPFAM" id="SSF47336">
    <property type="entry name" value="ACP-like"/>
    <property type="match status" value="2"/>
</dbReference>
<evidence type="ECO:0000256" key="7">
    <source>
        <dbReference type="SAM" id="MobiDB-lite"/>
    </source>
</evidence>
<keyword evidence="2" id="KW-0596">Phosphopantetheine</keyword>
<dbReference type="InterPro" id="IPR042099">
    <property type="entry name" value="ANL_N_sf"/>
</dbReference>
<dbReference type="InterPro" id="IPR006162">
    <property type="entry name" value="Ppantetheine_attach_site"/>
</dbReference>
<name>A0ABT1HMD7_STRSD</name>
<dbReference type="Pfam" id="PF00501">
    <property type="entry name" value="AMP-binding"/>
    <property type="match status" value="2"/>
</dbReference>
<dbReference type="SMART" id="SM01294">
    <property type="entry name" value="PKS_PP_betabranch"/>
    <property type="match status" value="1"/>
</dbReference>
<evidence type="ECO:0000256" key="1">
    <source>
        <dbReference type="ARBA" id="ARBA00001957"/>
    </source>
</evidence>
<dbReference type="Gene3D" id="3.30.300.30">
    <property type="match status" value="3"/>
</dbReference>
<feature type="compositionally biased region" description="Pro residues" evidence="7">
    <location>
        <begin position="965"/>
        <end position="978"/>
    </location>
</feature>
<reference evidence="9 10" key="1">
    <citation type="submission" date="2022-06" db="EMBL/GenBank/DDBJ databases">
        <title>Genomic Encyclopedia of Archaeal and Bacterial Type Strains, Phase II (KMG-II): from individual species to whole genera.</title>
        <authorList>
            <person name="Goeker M."/>
        </authorList>
    </citation>
    <scope>NUCLEOTIDE SEQUENCE [LARGE SCALE GENOMIC DNA]</scope>
    <source>
        <strain evidence="9 10">DSM 40477</strain>
    </source>
</reference>
<feature type="compositionally biased region" description="Low complexity" evidence="7">
    <location>
        <begin position="595"/>
        <end position="620"/>
    </location>
</feature>
<dbReference type="PROSITE" id="PS50075">
    <property type="entry name" value="CARRIER"/>
    <property type="match status" value="2"/>
</dbReference>
<evidence type="ECO:0000256" key="2">
    <source>
        <dbReference type="ARBA" id="ARBA00022450"/>
    </source>
</evidence>
<dbReference type="Pfam" id="PF13193">
    <property type="entry name" value="AMP-binding_C"/>
    <property type="match status" value="2"/>
</dbReference>
<dbReference type="InterPro" id="IPR009081">
    <property type="entry name" value="PP-bd_ACP"/>
</dbReference>
<dbReference type="InterPro" id="IPR025110">
    <property type="entry name" value="AMP-bd_C"/>
</dbReference>
<feature type="region of interest" description="Disordered" evidence="7">
    <location>
        <begin position="958"/>
        <end position="981"/>
    </location>
</feature>
<keyword evidence="4" id="KW-0436">Ligase</keyword>
<dbReference type="InterPro" id="IPR000873">
    <property type="entry name" value="AMP-dep_synth/lig_dom"/>
</dbReference>
<feature type="region of interest" description="Disordered" evidence="7">
    <location>
        <begin position="592"/>
        <end position="622"/>
    </location>
</feature>
<dbReference type="PROSITE" id="PS00012">
    <property type="entry name" value="PHOSPHOPANTETHEINE"/>
    <property type="match status" value="2"/>
</dbReference>
<dbReference type="InterPro" id="IPR013120">
    <property type="entry name" value="FAR_NAD-bd"/>
</dbReference>
<keyword evidence="5" id="KW-0808">Transferase</keyword>
<dbReference type="Gene3D" id="3.40.50.12780">
    <property type="entry name" value="N-terminal domain of ligase-like"/>
    <property type="match status" value="2"/>
</dbReference>
<dbReference type="InterPro" id="IPR010080">
    <property type="entry name" value="Thioester_reductase-like_dom"/>
</dbReference>
<evidence type="ECO:0000313" key="9">
    <source>
        <dbReference type="EMBL" id="MCP2256673.1"/>
    </source>
</evidence>
<dbReference type="InterPro" id="IPR001242">
    <property type="entry name" value="Condensation_dom"/>
</dbReference>
<dbReference type="PROSITE" id="PS00455">
    <property type="entry name" value="AMP_BINDING"/>
    <property type="match status" value="2"/>
</dbReference>
<evidence type="ECO:0000256" key="4">
    <source>
        <dbReference type="ARBA" id="ARBA00022598"/>
    </source>
</evidence>
<feature type="domain" description="Carrier" evidence="8">
    <location>
        <begin position="976"/>
        <end position="1051"/>
    </location>
</feature>
<evidence type="ECO:0000259" key="8">
    <source>
        <dbReference type="PROSITE" id="PS50075"/>
    </source>
</evidence>
<keyword evidence="6" id="KW-0677">Repeat</keyword>